<evidence type="ECO:0000256" key="3">
    <source>
        <dbReference type="ARBA" id="ARBA00022691"/>
    </source>
</evidence>
<evidence type="ECO:0000256" key="5">
    <source>
        <dbReference type="PROSITE-ProRule" id="PRU01023"/>
    </source>
</evidence>
<dbReference type="GO" id="GO:0008173">
    <property type="term" value="F:RNA methyltransferase activity"/>
    <property type="evidence" value="ECO:0007669"/>
    <property type="project" value="InterPro"/>
</dbReference>
<feature type="binding site" evidence="5">
    <location>
        <position position="278"/>
    </location>
    <ligand>
        <name>S-adenosyl-L-methionine</name>
        <dbReference type="ChEBI" id="CHEBI:59789"/>
    </ligand>
</feature>
<proteinExistence type="inferred from homology"/>
<dbReference type="PANTHER" id="PTHR22807:SF53">
    <property type="entry name" value="RIBOSOMAL RNA SMALL SUBUNIT METHYLTRANSFERASE B-RELATED"/>
    <property type="match status" value="1"/>
</dbReference>
<organism evidence="7 8">
    <name type="scientific">Filimonas effusa</name>
    <dbReference type="NCBI Taxonomy" id="2508721"/>
    <lineage>
        <taxon>Bacteria</taxon>
        <taxon>Pseudomonadati</taxon>
        <taxon>Bacteroidota</taxon>
        <taxon>Chitinophagia</taxon>
        <taxon>Chitinophagales</taxon>
        <taxon>Chitinophagaceae</taxon>
        <taxon>Filimonas</taxon>
    </lineage>
</organism>
<dbReference type="InterPro" id="IPR029063">
    <property type="entry name" value="SAM-dependent_MTases_sf"/>
</dbReference>
<comment type="caution">
    <text evidence="5">Lacks conserved residue(s) required for the propagation of feature annotation.</text>
</comment>
<dbReference type="Gene3D" id="3.40.50.150">
    <property type="entry name" value="Vaccinia Virus protein VP39"/>
    <property type="match status" value="1"/>
</dbReference>
<dbReference type="OrthoDB" id="9810297at2"/>
<dbReference type="PROSITE" id="PS51686">
    <property type="entry name" value="SAM_MT_RSMB_NOP"/>
    <property type="match status" value="1"/>
</dbReference>
<protein>
    <submittedName>
        <fullName evidence="7">Fmu (Sun) domain protein</fullName>
    </submittedName>
</protein>
<feature type="active site" description="Nucleophile" evidence="5">
    <location>
        <position position="331"/>
    </location>
</feature>
<dbReference type="SUPFAM" id="SSF53335">
    <property type="entry name" value="S-adenosyl-L-methionine-dependent methyltransferases"/>
    <property type="match status" value="1"/>
</dbReference>
<evidence type="ECO:0000313" key="8">
    <source>
        <dbReference type="Proteomes" id="UP000290545"/>
    </source>
</evidence>
<evidence type="ECO:0000313" key="7">
    <source>
        <dbReference type="EMBL" id="RXK87495.1"/>
    </source>
</evidence>
<dbReference type="PANTHER" id="PTHR22807">
    <property type="entry name" value="NOP2 YEAST -RELATED NOL1/NOP2/FMU SUN DOMAIN-CONTAINING"/>
    <property type="match status" value="1"/>
</dbReference>
<dbReference type="AlphaFoldDB" id="A0A4Q1DEX5"/>
<keyword evidence="8" id="KW-1185">Reference proteome</keyword>
<evidence type="ECO:0000256" key="1">
    <source>
        <dbReference type="ARBA" id="ARBA00022603"/>
    </source>
</evidence>
<dbReference type="Pfam" id="PF01189">
    <property type="entry name" value="Methyltr_RsmB-F"/>
    <property type="match status" value="1"/>
</dbReference>
<accession>A0A4Q1DEX5</accession>
<comment type="caution">
    <text evidence="7">The sequence shown here is derived from an EMBL/GenBank/DDBJ whole genome shotgun (WGS) entry which is preliminary data.</text>
</comment>
<evidence type="ECO:0000256" key="2">
    <source>
        <dbReference type="ARBA" id="ARBA00022679"/>
    </source>
</evidence>
<feature type="binding site" evidence="5">
    <location>
        <position position="232"/>
    </location>
    <ligand>
        <name>S-adenosyl-L-methionine</name>
        <dbReference type="ChEBI" id="CHEBI:59789"/>
    </ligand>
</feature>
<feature type="binding site" evidence="5">
    <location>
        <position position="259"/>
    </location>
    <ligand>
        <name>S-adenosyl-L-methionine</name>
        <dbReference type="ChEBI" id="CHEBI:59789"/>
    </ligand>
</feature>
<dbReference type="InterPro" id="IPR049560">
    <property type="entry name" value="MeTrfase_RsmB-F_NOP2_cat"/>
</dbReference>
<comment type="similarity">
    <text evidence="5">Belongs to the class I-like SAM-binding methyltransferase superfamily. RsmB/NOP family.</text>
</comment>
<keyword evidence="3 5" id="KW-0949">S-adenosyl-L-methionine</keyword>
<dbReference type="EMBL" id="SDHZ01000001">
    <property type="protein sequence ID" value="RXK87495.1"/>
    <property type="molecule type" value="Genomic_DNA"/>
</dbReference>
<dbReference type="InterPro" id="IPR001678">
    <property type="entry name" value="MeTrfase_RsmB-F_NOP2_dom"/>
</dbReference>
<dbReference type="PRINTS" id="PR02008">
    <property type="entry name" value="RCMTFAMILY"/>
</dbReference>
<name>A0A4Q1DEX5_9BACT</name>
<dbReference type="GO" id="GO:0001510">
    <property type="term" value="P:RNA methylation"/>
    <property type="evidence" value="ECO:0007669"/>
    <property type="project" value="InterPro"/>
</dbReference>
<gene>
    <name evidence="7" type="ORF">ESB13_10665</name>
</gene>
<dbReference type="GO" id="GO:0003723">
    <property type="term" value="F:RNA binding"/>
    <property type="evidence" value="ECO:0007669"/>
    <property type="project" value="UniProtKB-UniRule"/>
</dbReference>
<sequence>MPLQHYLKQFFAADKKYGSKDRKHISQLCYCYFRIGHALTALPVEERMQVAVFLCNEPPAWNNIFPEDWQQYYVPDLDKRITFIQEKYPAFSPAQIFPWAGECSAGLDTAAFTRSLLMQPDVFIRIRPGFEKRVPEVLTQNNISYTQPYKGAIALLPNTKIDSLLKLNREVVIQDLSSQKTANLLLHLKQNQSVQQRAAQQPVNVWDCCAASGGKSILALDTLGKINLTVSDVRLSIIQNLRQRFQEAGIKHFRSFVADLTKPIPNKSSLLPSIIICDAPCSGSGTWGRAPEQLYFFTKEKISHYANLQTKISDAVVAQLVSGGYLLYITCSVFKQENEVQVQRIMDIHGLTLIEQQLITGYSEKADTMFAALLVK</sequence>
<feature type="domain" description="SAM-dependent MTase RsmB/NOP-type" evidence="6">
    <location>
        <begin position="205"/>
        <end position="376"/>
    </location>
</feature>
<keyword evidence="4 5" id="KW-0694">RNA-binding</keyword>
<evidence type="ECO:0000259" key="6">
    <source>
        <dbReference type="PROSITE" id="PS51686"/>
    </source>
</evidence>
<evidence type="ECO:0000256" key="4">
    <source>
        <dbReference type="ARBA" id="ARBA00022884"/>
    </source>
</evidence>
<reference evidence="7 8" key="1">
    <citation type="submission" date="2019-01" db="EMBL/GenBank/DDBJ databases">
        <title>Filimonas sp. strain TTM-71.</title>
        <authorList>
            <person name="Chen W.-M."/>
        </authorList>
    </citation>
    <scope>NUCLEOTIDE SEQUENCE [LARGE SCALE GENOMIC DNA]</scope>
    <source>
        <strain evidence="7 8">TTM-71</strain>
    </source>
</reference>
<keyword evidence="2 5" id="KW-0808">Transferase</keyword>
<dbReference type="Proteomes" id="UP000290545">
    <property type="component" value="Unassembled WGS sequence"/>
</dbReference>
<keyword evidence="1 5" id="KW-0489">Methyltransferase</keyword>
<dbReference type="InterPro" id="IPR023267">
    <property type="entry name" value="RCMT"/>
</dbReference>